<dbReference type="EMBL" id="OU466859">
    <property type="protein sequence ID" value="CAH2053711.1"/>
    <property type="molecule type" value="Genomic_DNA"/>
</dbReference>
<reference evidence="1 2" key="1">
    <citation type="submission" date="2022-03" db="EMBL/GenBank/DDBJ databases">
        <authorList>
            <person name="Nunn A."/>
            <person name="Chopra R."/>
            <person name="Nunn A."/>
            <person name="Contreras Garrido A."/>
        </authorList>
    </citation>
    <scope>NUCLEOTIDE SEQUENCE [LARGE SCALE GENOMIC DNA]</scope>
</reference>
<dbReference type="AlphaFoldDB" id="A0AAU9S279"/>
<evidence type="ECO:0000313" key="1">
    <source>
        <dbReference type="EMBL" id="CAH2053711.1"/>
    </source>
</evidence>
<name>A0AAU9S279_THLAR</name>
<accession>A0AAU9S279</accession>
<protein>
    <submittedName>
        <fullName evidence="1">Uncharacterized protein</fullName>
    </submittedName>
</protein>
<keyword evidence="2" id="KW-1185">Reference proteome</keyword>
<dbReference type="Proteomes" id="UP000836841">
    <property type="component" value="Chromosome 3"/>
</dbReference>
<evidence type="ECO:0000313" key="2">
    <source>
        <dbReference type="Proteomes" id="UP000836841"/>
    </source>
</evidence>
<gene>
    <name evidence="1" type="ORF">TAV2_LOCUS10379</name>
</gene>
<organism evidence="1 2">
    <name type="scientific">Thlaspi arvense</name>
    <name type="common">Field penny-cress</name>
    <dbReference type="NCBI Taxonomy" id="13288"/>
    <lineage>
        <taxon>Eukaryota</taxon>
        <taxon>Viridiplantae</taxon>
        <taxon>Streptophyta</taxon>
        <taxon>Embryophyta</taxon>
        <taxon>Tracheophyta</taxon>
        <taxon>Spermatophyta</taxon>
        <taxon>Magnoliopsida</taxon>
        <taxon>eudicotyledons</taxon>
        <taxon>Gunneridae</taxon>
        <taxon>Pentapetalae</taxon>
        <taxon>rosids</taxon>
        <taxon>malvids</taxon>
        <taxon>Brassicales</taxon>
        <taxon>Brassicaceae</taxon>
        <taxon>Thlaspideae</taxon>
        <taxon>Thlaspi</taxon>
    </lineage>
</organism>
<sequence>MQNVNALKLPGTKLEALTVHFRINPSRNSFLFMPASFASEAKATFCSSEMRSVPRRLESSLSSCSPAPLSLPTTKLDNFCKLLSFLIPGGISTKGVPTRSRRRKLMSSAMLVGRLVRSLQFDNNSVCKLKRLHTNSGSSFILVLDRSRYRNCFKPFNDLGNWRDSRPVGTLNGRMVLRNSAPEMDLKATEASHWLLENEKCRAILGISGILSSSSLKQKSPETALAKSFMRSCITKLVIVMSTLWKKDRATKSSRGLLPSIEALILPYRRHNPWGILSRGQSIA</sequence>
<proteinExistence type="predicted"/>